<dbReference type="EMBL" id="CM043791">
    <property type="protein sequence ID" value="KAI4824437.1"/>
    <property type="molecule type" value="Genomic_DNA"/>
</dbReference>
<feature type="non-terminal residue" evidence="1">
    <location>
        <position position="1"/>
    </location>
</feature>
<gene>
    <name evidence="1" type="ORF">KUCAC02_012948</name>
</gene>
<accession>A0ACB9XDV3</accession>
<evidence type="ECO:0000313" key="1">
    <source>
        <dbReference type="EMBL" id="KAI4824437.1"/>
    </source>
</evidence>
<name>A0ACB9XDV3_CHAAC</name>
<comment type="caution">
    <text evidence="1">The sequence shown here is derived from an EMBL/GenBank/DDBJ whole genome shotgun (WGS) entry which is preliminary data.</text>
</comment>
<dbReference type="Proteomes" id="UP001057452">
    <property type="component" value="Chromosome 7"/>
</dbReference>
<keyword evidence="2" id="KW-1185">Reference proteome</keyword>
<protein>
    <submittedName>
        <fullName evidence="1">Uncharacterized protein</fullName>
    </submittedName>
</protein>
<evidence type="ECO:0000313" key="2">
    <source>
        <dbReference type="Proteomes" id="UP001057452"/>
    </source>
</evidence>
<proteinExistence type="predicted"/>
<sequence>NTTISYEAVPAVGADGTNIMKLIPKRRGLQIIPQDESCEVIDLCDDDAHEDSSQPSVHTPGVTHPFTSDSSSGICCRIEKDTDTIECSMNPATSWTSTLAAESCTIADPLLRHMFGITADVKISLPRIDKDSSAKTSTDLQDGNGCNGTVNVPTGKVLKTEPEDSDSPTPLYEFYYSSSTLDKGTSCHIKSEPECGYVEPIDEDFLSTDESNTPNSRDIADRPQTPTCVDPNTNTGRMGRKRKRTTCPCCVPAGGHGARPQEEPKKWAWGTAQTSRKGGRTKFAKKVVKTSGKINCQKVKECKTAEGLVSDGETTEVVKLHEQIQRLKALLYEKEDALKLMTNSVGGDPTI</sequence>
<reference evidence="1" key="1">
    <citation type="submission" date="2022-05" db="EMBL/GenBank/DDBJ databases">
        <title>Chromosome-level genome of Chaenocephalus aceratus.</title>
        <authorList>
            <person name="Park H."/>
        </authorList>
    </citation>
    <scope>NUCLEOTIDE SEQUENCE</scope>
    <source>
        <strain evidence="1">KU_202001</strain>
    </source>
</reference>
<organism evidence="1 2">
    <name type="scientific">Chaenocephalus aceratus</name>
    <name type="common">Blackfin icefish</name>
    <name type="synonym">Chaenichthys aceratus</name>
    <dbReference type="NCBI Taxonomy" id="36190"/>
    <lineage>
        <taxon>Eukaryota</taxon>
        <taxon>Metazoa</taxon>
        <taxon>Chordata</taxon>
        <taxon>Craniata</taxon>
        <taxon>Vertebrata</taxon>
        <taxon>Euteleostomi</taxon>
        <taxon>Actinopterygii</taxon>
        <taxon>Neopterygii</taxon>
        <taxon>Teleostei</taxon>
        <taxon>Neoteleostei</taxon>
        <taxon>Acanthomorphata</taxon>
        <taxon>Eupercaria</taxon>
        <taxon>Perciformes</taxon>
        <taxon>Notothenioidei</taxon>
        <taxon>Channichthyidae</taxon>
        <taxon>Chaenocephalus</taxon>
    </lineage>
</organism>